<protein>
    <recommendedName>
        <fullName evidence="4">Erythronate-4-phosphate dehydrogenase family protein</fullName>
    </recommendedName>
</protein>
<dbReference type="PANTHER" id="PTHR42938">
    <property type="entry name" value="FORMATE DEHYDROGENASE 1"/>
    <property type="match status" value="1"/>
</dbReference>
<evidence type="ECO:0000313" key="2">
    <source>
        <dbReference type="EMBL" id="KGN59953.1"/>
    </source>
</evidence>
<proteinExistence type="predicted"/>
<feature type="transmembrane region" description="Helical" evidence="1">
    <location>
        <begin position="276"/>
        <end position="299"/>
    </location>
</feature>
<sequence length="311" mass="35048">MEHYYETQANGEASGHDFQNCGYSSYSLSNIQMSSPSFDLRVFYIRFSNFQVDDLTPEFLTLNQFPLMPNTHLDVNGVKSSNYSEGFSSLLKRDRVNKNSEEATFVSTHTIRLKRGLKFEVFNGNYQILSGELSHTGCTGKSKSNSKKRWSMNCESGAVSDAAFFKGKLIPGQALISPTIEVYIAGSFSGNPIVLTKTLQLNFWKKHSHKRMLDSIPEHDTTECDEDSYPVYDSQVSKYRNYGEENEDDYGNMYWGTDYMEREDGELSWFNSGVRVGVGIGLGICLGIGVGVGLLVRTYQATSRTLKRQLM</sequence>
<dbReference type="OrthoDB" id="2016101at2759"/>
<organism evidence="2 3">
    <name type="scientific">Cucumis sativus</name>
    <name type="common">Cucumber</name>
    <dbReference type="NCBI Taxonomy" id="3659"/>
    <lineage>
        <taxon>Eukaryota</taxon>
        <taxon>Viridiplantae</taxon>
        <taxon>Streptophyta</taxon>
        <taxon>Embryophyta</taxon>
        <taxon>Tracheophyta</taxon>
        <taxon>Spermatophyta</taxon>
        <taxon>Magnoliopsida</taxon>
        <taxon>eudicotyledons</taxon>
        <taxon>Gunneridae</taxon>
        <taxon>Pentapetalae</taxon>
        <taxon>rosids</taxon>
        <taxon>fabids</taxon>
        <taxon>Cucurbitales</taxon>
        <taxon>Cucurbitaceae</taxon>
        <taxon>Benincaseae</taxon>
        <taxon>Cucumis</taxon>
    </lineage>
</organism>
<evidence type="ECO:0000256" key="1">
    <source>
        <dbReference type="SAM" id="Phobius"/>
    </source>
</evidence>
<dbReference type="STRING" id="3659.A0A0A0LDV5"/>
<dbReference type="AlphaFoldDB" id="A0A0A0LDV5"/>
<evidence type="ECO:0008006" key="4">
    <source>
        <dbReference type="Google" id="ProtNLM"/>
    </source>
</evidence>
<dbReference type="EMBL" id="CM002924">
    <property type="protein sequence ID" value="KGN59953.1"/>
    <property type="molecule type" value="Genomic_DNA"/>
</dbReference>
<evidence type="ECO:0000313" key="3">
    <source>
        <dbReference type="Proteomes" id="UP000029981"/>
    </source>
</evidence>
<dbReference type="PANTHER" id="PTHR42938:SF11">
    <property type="entry name" value="ERYTHRONATE-4-PHOSPHATE DEHYDROGENASE FAMILY PROTEIN"/>
    <property type="match status" value="1"/>
</dbReference>
<dbReference type="KEGG" id="csv:101203504"/>
<reference evidence="2 3" key="3">
    <citation type="journal article" date="2010" name="BMC Genomics">
        <title>Transcriptome sequencing and comparative analysis of cucumber flowers with different sex types.</title>
        <authorList>
            <person name="Guo S."/>
            <person name="Zheng Y."/>
            <person name="Joung J.G."/>
            <person name="Liu S."/>
            <person name="Zhang Z."/>
            <person name="Crasta O.R."/>
            <person name="Sobral B.W."/>
            <person name="Xu Y."/>
            <person name="Huang S."/>
            <person name="Fei Z."/>
        </authorList>
    </citation>
    <scope>NUCLEOTIDE SEQUENCE [LARGE SCALE GENOMIC DNA]</scope>
    <source>
        <strain evidence="3">cv. 9930</strain>
    </source>
</reference>
<dbReference type="GO" id="GO:0004617">
    <property type="term" value="F:phosphoglycerate dehydrogenase activity"/>
    <property type="evidence" value="ECO:0000318"/>
    <property type="project" value="GO_Central"/>
</dbReference>
<keyword evidence="3" id="KW-1185">Reference proteome</keyword>
<keyword evidence="1" id="KW-0812">Transmembrane</keyword>
<keyword evidence="1" id="KW-1133">Transmembrane helix</keyword>
<gene>
    <name evidence="2" type="ORF">Csa_3G855960</name>
</gene>
<dbReference type="Proteomes" id="UP000029981">
    <property type="component" value="Chromosome 3"/>
</dbReference>
<reference evidence="2 3" key="1">
    <citation type="journal article" date="2009" name="Nat. Genet.">
        <title>The genome of the cucumber, Cucumis sativus L.</title>
        <authorList>
            <person name="Huang S."/>
            <person name="Li R."/>
            <person name="Zhang Z."/>
            <person name="Li L."/>
            <person name="Gu X."/>
            <person name="Fan W."/>
            <person name="Lucas W.J."/>
            <person name="Wang X."/>
            <person name="Xie B."/>
            <person name="Ni P."/>
            <person name="Ren Y."/>
            <person name="Zhu H."/>
            <person name="Li J."/>
            <person name="Lin K."/>
            <person name="Jin W."/>
            <person name="Fei Z."/>
            <person name="Li G."/>
            <person name="Staub J."/>
            <person name="Kilian A."/>
            <person name="van der Vossen E.A."/>
            <person name="Wu Y."/>
            <person name="Guo J."/>
            <person name="He J."/>
            <person name="Jia Z."/>
            <person name="Ren Y."/>
            <person name="Tian G."/>
            <person name="Lu Y."/>
            <person name="Ruan J."/>
            <person name="Qian W."/>
            <person name="Wang M."/>
            <person name="Huang Q."/>
            <person name="Li B."/>
            <person name="Xuan Z."/>
            <person name="Cao J."/>
            <person name="Asan"/>
            <person name="Wu Z."/>
            <person name="Zhang J."/>
            <person name="Cai Q."/>
            <person name="Bai Y."/>
            <person name="Zhao B."/>
            <person name="Han Y."/>
            <person name="Li Y."/>
            <person name="Li X."/>
            <person name="Wang S."/>
            <person name="Shi Q."/>
            <person name="Liu S."/>
            <person name="Cho W.K."/>
            <person name="Kim J.Y."/>
            <person name="Xu Y."/>
            <person name="Heller-Uszynska K."/>
            <person name="Miao H."/>
            <person name="Cheng Z."/>
            <person name="Zhang S."/>
            <person name="Wu J."/>
            <person name="Yang Y."/>
            <person name="Kang H."/>
            <person name="Li M."/>
            <person name="Liang H."/>
            <person name="Ren X."/>
            <person name="Shi Z."/>
            <person name="Wen M."/>
            <person name="Jian M."/>
            <person name="Yang H."/>
            <person name="Zhang G."/>
            <person name="Yang Z."/>
            <person name="Chen R."/>
            <person name="Liu S."/>
            <person name="Li J."/>
            <person name="Ma L."/>
            <person name="Liu H."/>
            <person name="Zhou Y."/>
            <person name="Zhao J."/>
            <person name="Fang X."/>
            <person name="Li G."/>
            <person name="Fang L."/>
            <person name="Li Y."/>
            <person name="Liu D."/>
            <person name="Zheng H."/>
            <person name="Zhang Y."/>
            <person name="Qin N."/>
            <person name="Li Z."/>
            <person name="Yang G."/>
            <person name="Yang S."/>
            <person name="Bolund L."/>
            <person name="Kristiansen K."/>
            <person name="Zheng H."/>
            <person name="Li S."/>
            <person name="Zhang X."/>
            <person name="Yang H."/>
            <person name="Wang J."/>
            <person name="Sun R."/>
            <person name="Zhang B."/>
            <person name="Jiang S."/>
            <person name="Wang J."/>
            <person name="Du Y."/>
            <person name="Li S."/>
        </authorList>
    </citation>
    <scope>NUCLEOTIDE SEQUENCE [LARGE SCALE GENOMIC DNA]</scope>
    <source>
        <strain evidence="3">cv. 9930</strain>
    </source>
</reference>
<name>A0A0A0LDV5_CUCSA</name>
<dbReference type="eggNOG" id="ENOG502QQ72">
    <property type="taxonomic scope" value="Eukaryota"/>
</dbReference>
<dbReference type="Gramene" id="KGN59953">
    <property type="protein sequence ID" value="KGN59953"/>
    <property type="gene ID" value="Csa_3G855960"/>
</dbReference>
<reference evidence="2 3" key="4">
    <citation type="journal article" date="2011" name="BMC Genomics">
        <title>RNA-Seq improves annotation of protein-coding genes in the cucumber genome.</title>
        <authorList>
            <person name="Li Z."/>
            <person name="Zhang Z."/>
            <person name="Yan P."/>
            <person name="Huang S."/>
            <person name="Fei Z."/>
            <person name="Lin K."/>
        </authorList>
    </citation>
    <scope>NUCLEOTIDE SEQUENCE [LARGE SCALE GENOMIC DNA]</scope>
    <source>
        <strain evidence="3">cv. 9930</strain>
    </source>
</reference>
<keyword evidence="1" id="KW-0472">Membrane</keyword>
<accession>A0A0A0LDV5</accession>
<reference evidence="2 3" key="2">
    <citation type="journal article" date="2009" name="PLoS ONE">
        <title>An integrated genetic and cytogenetic map of the cucumber genome.</title>
        <authorList>
            <person name="Ren Y."/>
            <person name="Zhang Z."/>
            <person name="Liu J."/>
            <person name="Staub J.E."/>
            <person name="Han Y."/>
            <person name="Cheng Z."/>
            <person name="Li X."/>
            <person name="Lu J."/>
            <person name="Miao H."/>
            <person name="Kang H."/>
            <person name="Xie B."/>
            <person name="Gu X."/>
            <person name="Wang X."/>
            <person name="Du Y."/>
            <person name="Jin W."/>
            <person name="Huang S."/>
        </authorList>
    </citation>
    <scope>NUCLEOTIDE SEQUENCE [LARGE SCALE GENOMIC DNA]</scope>
    <source>
        <strain evidence="3">cv. 9930</strain>
    </source>
</reference>